<accession>A0A644ZIA1</accession>
<evidence type="ECO:0000313" key="2">
    <source>
        <dbReference type="EMBL" id="MPM40559.1"/>
    </source>
</evidence>
<name>A0A644ZIA1_9ZZZZ</name>
<keyword evidence="1" id="KW-0812">Transmembrane</keyword>
<evidence type="ECO:0000256" key="1">
    <source>
        <dbReference type="SAM" id="Phobius"/>
    </source>
</evidence>
<protein>
    <submittedName>
        <fullName evidence="2">Uncharacterized protein</fullName>
    </submittedName>
</protein>
<gene>
    <name evidence="2" type="ORF">SDC9_87203</name>
</gene>
<proteinExistence type="predicted"/>
<reference evidence="2" key="1">
    <citation type="submission" date="2019-08" db="EMBL/GenBank/DDBJ databases">
        <authorList>
            <person name="Kucharzyk K."/>
            <person name="Murdoch R.W."/>
            <person name="Higgins S."/>
            <person name="Loffler F."/>
        </authorList>
    </citation>
    <scope>NUCLEOTIDE SEQUENCE</scope>
</reference>
<comment type="caution">
    <text evidence="2">The sequence shown here is derived from an EMBL/GenBank/DDBJ whole genome shotgun (WGS) entry which is preliminary data.</text>
</comment>
<organism evidence="2">
    <name type="scientific">bioreactor metagenome</name>
    <dbReference type="NCBI Taxonomy" id="1076179"/>
    <lineage>
        <taxon>unclassified sequences</taxon>
        <taxon>metagenomes</taxon>
        <taxon>ecological metagenomes</taxon>
    </lineage>
</organism>
<feature type="transmembrane region" description="Helical" evidence="1">
    <location>
        <begin position="30"/>
        <end position="49"/>
    </location>
</feature>
<sequence>MLSINGSLIQLGGAFGASLAAVVINLTGIHSIVFVTLLTSLALILIQLVSMKKYP</sequence>
<dbReference type="AlphaFoldDB" id="A0A644ZIA1"/>
<keyword evidence="1" id="KW-1133">Transmembrane helix</keyword>
<dbReference type="EMBL" id="VSSQ01009044">
    <property type="protein sequence ID" value="MPM40559.1"/>
    <property type="molecule type" value="Genomic_DNA"/>
</dbReference>
<keyword evidence="1" id="KW-0472">Membrane</keyword>